<feature type="region of interest" description="Disordered" evidence="1">
    <location>
        <begin position="71"/>
        <end position="98"/>
    </location>
</feature>
<comment type="caution">
    <text evidence="2">The sequence shown here is derived from an EMBL/GenBank/DDBJ whole genome shotgun (WGS) entry which is preliminary data.</text>
</comment>
<protein>
    <submittedName>
        <fullName evidence="2">Uncharacterized protein</fullName>
    </submittedName>
</protein>
<organism evidence="2 3">
    <name type="scientific">Stylosanthes scabra</name>
    <dbReference type="NCBI Taxonomy" id="79078"/>
    <lineage>
        <taxon>Eukaryota</taxon>
        <taxon>Viridiplantae</taxon>
        <taxon>Streptophyta</taxon>
        <taxon>Embryophyta</taxon>
        <taxon>Tracheophyta</taxon>
        <taxon>Spermatophyta</taxon>
        <taxon>Magnoliopsida</taxon>
        <taxon>eudicotyledons</taxon>
        <taxon>Gunneridae</taxon>
        <taxon>Pentapetalae</taxon>
        <taxon>rosids</taxon>
        <taxon>fabids</taxon>
        <taxon>Fabales</taxon>
        <taxon>Fabaceae</taxon>
        <taxon>Papilionoideae</taxon>
        <taxon>50 kb inversion clade</taxon>
        <taxon>dalbergioids sensu lato</taxon>
        <taxon>Dalbergieae</taxon>
        <taxon>Pterocarpus clade</taxon>
        <taxon>Stylosanthes</taxon>
    </lineage>
</organism>
<feature type="compositionally biased region" description="Polar residues" evidence="1">
    <location>
        <begin position="8"/>
        <end position="22"/>
    </location>
</feature>
<accession>A0ABU6S9R0</accession>
<sequence length="149" mass="15784">MLAPLASSGGSAPGQHSANVAGSSRRAIQAEPEAQLVASPTFEIYNEAEVSDLVADLGDIVTEALQALCAPPVHDDDSDPVPNQQGGASSSGTHQYSPHLSNLNLDALRVLGNHRMSQAATLRALKGPTTKLNFRLDRHLWTRKLLSLL</sequence>
<evidence type="ECO:0000313" key="3">
    <source>
        <dbReference type="Proteomes" id="UP001341840"/>
    </source>
</evidence>
<proteinExistence type="predicted"/>
<name>A0ABU6S9R0_9FABA</name>
<feature type="compositionally biased region" description="Polar residues" evidence="1">
    <location>
        <begin position="83"/>
        <end position="98"/>
    </location>
</feature>
<evidence type="ECO:0000256" key="1">
    <source>
        <dbReference type="SAM" id="MobiDB-lite"/>
    </source>
</evidence>
<dbReference type="EMBL" id="JASCZI010060510">
    <property type="protein sequence ID" value="MED6133146.1"/>
    <property type="molecule type" value="Genomic_DNA"/>
</dbReference>
<dbReference type="Proteomes" id="UP001341840">
    <property type="component" value="Unassembled WGS sequence"/>
</dbReference>
<gene>
    <name evidence="2" type="ORF">PIB30_025781</name>
</gene>
<reference evidence="2 3" key="1">
    <citation type="journal article" date="2023" name="Plants (Basel)">
        <title>Bridging the Gap: Combining Genomics and Transcriptomics Approaches to Understand Stylosanthes scabra, an Orphan Legume from the Brazilian Caatinga.</title>
        <authorList>
            <person name="Ferreira-Neto J.R.C."/>
            <person name="da Silva M.D."/>
            <person name="Binneck E."/>
            <person name="de Melo N.F."/>
            <person name="da Silva R.H."/>
            <person name="de Melo A.L.T.M."/>
            <person name="Pandolfi V."/>
            <person name="Bustamante F.O."/>
            <person name="Brasileiro-Vidal A.C."/>
            <person name="Benko-Iseppon A.M."/>
        </authorList>
    </citation>
    <scope>NUCLEOTIDE SEQUENCE [LARGE SCALE GENOMIC DNA]</scope>
    <source>
        <tissue evidence="2">Leaves</tissue>
    </source>
</reference>
<feature type="region of interest" description="Disordered" evidence="1">
    <location>
        <begin position="1"/>
        <end position="26"/>
    </location>
</feature>
<evidence type="ECO:0000313" key="2">
    <source>
        <dbReference type="EMBL" id="MED6133146.1"/>
    </source>
</evidence>
<keyword evidence="3" id="KW-1185">Reference proteome</keyword>